<evidence type="ECO:0000259" key="1">
    <source>
        <dbReference type="PROSITE" id="PS50878"/>
    </source>
</evidence>
<dbReference type="PANTHER" id="PTHR19446">
    <property type="entry name" value="REVERSE TRANSCRIPTASES"/>
    <property type="match status" value="1"/>
</dbReference>
<gene>
    <name evidence="2" type="ORF">NDU88_004655</name>
</gene>
<dbReference type="AlphaFoldDB" id="A0AAV7UHD2"/>
<feature type="non-terminal residue" evidence="2">
    <location>
        <position position="1"/>
    </location>
</feature>
<feature type="non-terminal residue" evidence="2">
    <location>
        <position position="79"/>
    </location>
</feature>
<organism evidence="2 3">
    <name type="scientific">Pleurodeles waltl</name>
    <name type="common">Iberian ribbed newt</name>
    <dbReference type="NCBI Taxonomy" id="8319"/>
    <lineage>
        <taxon>Eukaryota</taxon>
        <taxon>Metazoa</taxon>
        <taxon>Chordata</taxon>
        <taxon>Craniata</taxon>
        <taxon>Vertebrata</taxon>
        <taxon>Euteleostomi</taxon>
        <taxon>Amphibia</taxon>
        <taxon>Batrachia</taxon>
        <taxon>Caudata</taxon>
        <taxon>Salamandroidea</taxon>
        <taxon>Salamandridae</taxon>
        <taxon>Pleurodelinae</taxon>
        <taxon>Pleurodeles</taxon>
    </lineage>
</organism>
<accession>A0AAV7UHD2</accession>
<name>A0AAV7UHD2_PLEWA</name>
<keyword evidence="3" id="KW-1185">Reference proteome</keyword>
<dbReference type="Proteomes" id="UP001066276">
    <property type="component" value="Chromosome 3_1"/>
</dbReference>
<protein>
    <recommendedName>
        <fullName evidence="1">Reverse transcriptase domain-containing protein</fullName>
    </recommendedName>
</protein>
<dbReference type="InterPro" id="IPR043502">
    <property type="entry name" value="DNA/RNA_pol_sf"/>
</dbReference>
<dbReference type="SUPFAM" id="SSF56672">
    <property type="entry name" value="DNA/RNA polymerases"/>
    <property type="match status" value="1"/>
</dbReference>
<reference evidence="2" key="1">
    <citation type="journal article" date="2022" name="bioRxiv">
        <title>Sequencing and chromosome-scale assembly of the giantPleurodeles waltlgenome.</title>
        <authorList>
            <person name="Brown T."/>
            <person name="Elewa A."/>
            <person name="Iarovenko S."/>
            <person name="Subramanian E."/>
            <person name="Araus A.J."/>
            <person name="Petzold A."/>
            <person name="Susuki M."/>
            <person name="Suzuki K.-i.T."/>
            <person name="Hayashi T."/>
            <person name="Toyoda A."/>
            <person name="Oliveira C."/>
            <person name="Osipova E."/>
            <person name="Leigh N.D."/>
            <person name="Simon A."/>
            <person name="Yun M.H."/>
        </authorList>
    </citation>
    <scope>NUCLEOTIDE SEQUENCE</scope>
    <source>
        <strain evidence="2">20211129_DDA</strain>
        <tissue evidence="2">Liver</tissue>
    </source>
</reference>
<comment type="caution">
    <text evidence="2">The sequence shown here is derived from an EMBL/GenBank/DDBJ whole genome shotgun (WGS) entry which is preliminary data.</text>
</comment>
<dbReference type="InterPro" id="IPR000477">
    <property type="entry name" value="RT_dom"/>
</dbReference>
<proteinExistence type="predicted"/>
<dbReference type="PROSITE" id="PS50878">
    <property type="entry name" value="RT_POL"/>
    <property type="match status" value="1"/>
</dbReference>
<evidence type="ECO:0000313" key="3">
    <source>
        <dbReference type="Proteomes" id="UP001066276"/>
    </source>
</evidence>
<dbReference type="EMBL" id="JANPWB010000005">
    <property type="protein sequence ID" value="KAJ1187889.1"/>
    <property type="molecule type" value="Genomic_DNA"/>
</dbReference>
<dbReference type="Pfam" id="PF00078">
    <property type="entry name" value="RVT_1"/>
    <property type="match status" value="1"/>
</dbReference>
<evidence type="ECO:0000313" key="2">
    <source>
        <dbReference type="EMBL" id="KAJ1187889.1"/>
    </source>
</evidence>
<feature type="domain" description="Reverse transcriptase" evidence="1">
    <location>
        <begin position="1"/>
        <end position="79"/>
    </location>
</feature>
<sequence length="79" mass="8828">VDFEKAFDSIRWDYLRATMLKMGLGEGWVDWVDLLYSSPLARVKTGRTISAAYPVHRGTRQGCPLSPLLFALAMEPLAA</sequence>